<keyword evidence="5" id="KW-1185">Reference proteome</keyword>
<dbReference type="PANTHER" id="PTHR22916:SF51">
    <property type="entry name" value="GLYCOSYLTRANSFERASE EPSH-RELATED"/>
    <property type="match status" value="1"/>
</dbReference>
<name>A0A1Y5SR42_9RHOB</name>
<gene>
    <name evidence="4" type="primary">epsJ</name>
    <name evidence="4" type="ORF">PEL8287_02397</name>
</gene>
<accession>A0A1Y5SR42</accession>
<sequence>MSLPKVSVIVPVYNVADHVAACIMSVAEQNFTDFEVIVVNDGSTDGSDRIARKIAAGDPRFSFIDQPNGGLSKARNTGIDAARGAFVAFVDSDDRVAPDYLSELMTALHESGADWVSCAVGFCHPGAAPQPHSAVHGAPSVSPETPPERHDFSDWREVARHFPSAWNKLYRRSLIGDIRFDEDLLYEDHAFFWRCAEKTDHLLRLSKSLYLQTQGREGQITRDGSDRVFEQFTVLDSLADIVAVSGKSGGAQALAQIATRLSFERSTAITDPKRRVHFLNRARDWLAGCALTPDAALGVPASWISSLQGRIPVTIVIPSDGNPGPLCDTLTALSAQSLRETEILVVPDERRTTAGSDTYAAILAETRSRPNVAVVAGASGVPDARNRGLVAARGETVVFLDAGDKVPPQALMAWHNQLHLADADMGFSRFFMGGSNTPHEGLHDHTGIAPERRNSETGFEPDTGDALEIHAHPSAKIFKRDFLLRHAITFADHPLSSWGFLIAAVTQASRIVGLRGHPARIAVRPETRIFWRAPVEAAQLAAALESIAHTLPPDVLPEGWQARLWARAIWEKVNFADFQTQAARDAFEADAGEISGQIPGLAQTQSLDPFIGPRVRRILGL</sequence>
<dbReference type="Pfam" id="PF00535">
    <property type="entry name" value="Glycos_transf_2"/>
    <property type="match status" value="2"/>
</dbReference>
<dbReference type="EMBL" id="FWFL01000005">
    <property type="protein sequence ID" value="SLN46261.1"/>
    <property type="molecule type" value="Genomic_DNA"/>
</dbReference>
<evidence type="ECO:0000256" key="2">
    <source>
        <dbReference type="ARBA" id="ARBA00022679"/>
    </source>
</evidence>
<evidence type="ECO:0000313" key="5">
    <source>
        <dbReference type="Proteomes" id="UP000193827"/>
    </source>
</evidence>
<organism evidence="4 5">
    <name type="scientific">Roseovarius litorisediminis</name>
    <dbReference type="NCBI Taxonomy" id="1312363"/>
    <lineage>
        <taxon>Bacteria</taxon>
        <taxon>Pseudomonadati</taxon>
        <taxon>Pseudomonadota</taxon>
        <taxon>Alphaproteobacteria</taxon>
        <taxon>Rhodobacterales</taxon>
        <taxon>Roseobacteraceae</taxon>
        <taxon>Roseovarius</taxon>
    </lineage>
</organism>
<dbReference type="RefSeq" id="WP_085892593.1">
    <property type="nucleotide sequence ID" value="NZ_FWFL01000005.1"/>
</dbReference>
<keyword evidence="2 4" id="KW-0808">Transferase</keyword>
<evidence type="ECO:0000259" key="3">
    <source>
        <dbReference type="Pfam" id="PF00535"/>
    </source>
</evidence>
<reference evidence="4 5" key="1">
    <citation type="submission" date="2017-03" db="EMBL/GenBank/DDBJ databases">
        <authorList>
            <person name="Afonso C.L."/>
            <person name="Miller P.J."/>
            <person name="Scott M.A."/>
            <person name="Spackman E."/>
            <person name="Goraichik I."/>
            <person name="Dimitrov K.M."/>
            <person name="Suarez D.L."/>
            <person name="Swayne D.E."/>
        </authorList>
    </citation>
    <scope>NUCLEOTIDE SEQUENCE [LARGE SCALE GENOMIC DNA]</scope>
    <source>
        <strain evidence="4 5">CECT 8287</strain>
    </source>
</reference>
<dbReference type="PANTHER" id="PTHR22916">
    <property type="entry name" value="GLYCOSYLTRANSFERASE"/>
    <property type="match status" value="1"/>
</dbReference>
<dbReference type="GO" id="GO:0016758">
    <property type="term" value="F:hexosyltransferase activity"/>
    <property type="evidence" value="ECO:0007669"/>
    <property type="project" value="UniProtKB-ARBA"/>
</dbReference>
<evidence type="ECO:0000313" key="4">
    <source>
        <dbReference type="EMBL" id="SLN46261.1"/>
    </source>
</evidence>
<dbReference type="OrthoDB" id="5291101at2"/>
<dbReference type="InterPro" id="IPR001173">
    <property type="entry name" value="Glyco_trans_2-like"/>
</dbReference>
<dbReference type="CDD" id="cd00761">
    <property type="entry name" value="Glyco_tranf_GTA_type"/>
    <property type="match status" value="2"/>
</dbReference>
<protein>
    <submittedName>
        <fullName evidence="4">Putative glycosyltransferase EpsJ</fullName>
        <ecNumber evidence="4">2.4.-.-</ecNumber>
    </submittedName>
</protein>
<dbReference type="EC" id="2.4.-.-" evidence="4"/>
<dbReference type="InterPro" id="IPR029044">
    <property type="entry name" value="Nucleotide-diphossugar_trans"/>
</dbReference>
<dbReference type="Gene3D" id="3.90.550.10">
    <property type="entry name" value="Spore Coat Polysaccharide Biosynthesis Protein SpsA, Chain A"/>
    <property type="match status" value="2"/>
</dbReference>
<feature type="domain" description="Glycosyltransferase 2-like" evidence="3">
    <location>
        <begin position="7"/>
        <end position="177"/>
    </location>
</feature>
<keyword evidence="1 4" id="KW-0328">Glycosyltransferase</keyword>
<evidence type="ECO:0000256" key="1">
    <source>
        <dbReference type="ARBA" id="ARBA00022676"/>
    </source>
</evidence>
<dbReference type="SUPFAM" id="SSF53448">
    <property type="entry name" value="Nucleotide-diphospho-sugar transferases"/>
    <property type="match status" value="2"/>
</dbReference>
<feature type="domain" description="Glycosyltransferase 2-like" evidence="3">
    <location>
        <begin position="314"/>
        <end position="480"/>
    </location>
</feature>
<dbReference type="Proteomes" id="UP000193827">
    <property type="component" value="Unassembled WGS sequence"/>
</dbReference>
<dbReference type="AlphaFoldDB" id="A0A1Y5SR42"/>
<proteinExistence type="predicted"/>